<dbReference type="SMART" id="SM00387">
    <property type="entry name" value="HATPase_c"/>
    <property type="match status" value="1"/>
</dbReference>
<dbReference type="InterPro" id="IPR005467">
    <property type="entry name" value="His_kinase_dom"/>
</dbReference>
<evidence type="ECO:0000256" key="4">
    <source>
        <dbReference type="ARBA" id="ARBA00022475"/>
    </source>
</evidence>
<dbReference type="PANTHER" id="PTHR45528:SF10">
    <property type="entry name" value="METHYL-ACCEPTING CHEMOTAXIS PROTEIN"/>
    <property type="match status" value="1"/>
</dbReference>
<dbReference type="InterPro" id="IPR003594">
    <property type="entry name" value="HATPase_dom"/>
</dbReference>
<dbReference type="InterPro" id="IPR036097">
    <property type="entry name" value="HisK_dim/P_sf"/>
</dbReference>
<dbReference type="SUPFAM" id="SSF47384">
    <property type="entry name" value="Homodimeric domain of signal transducing histidine kinase"/>
    <property type="match status" value="1"/>
</dbReference>
<evidence type="ECO:0000259" key="15">
    <source>
        <dbReference type="PROSITE" id="PS50109"/>
    </source>
</evidence>
<evidence type="ECO:0000256" key="14">
    <source>
        <dbReference type="SAM" id="Phobius"/>
    </source>
</evidence>
<dbReference type="Pfam" id="PF02518">
    <property type="entry name" value="HATPase_c"/>
    <property type="match status" value="1"/>
</dbReference>
<evidence type="ECO:0000256" key="6">
    <source>
        <dbReference type="ARBA" id="ARBA00022679"/>
    </source>
</evidence>
<keyword evidence="8" id="KW-0547">Nucleotide-binding</keyword>
<dbReference type="SMART" id="SM00388">
    <property type="entry name" value="HisKA"/>
    <property type="match status" value="1"/>
</dbReference>
<feature type="transmembrane region" description="Helical" evidence="14">
    <location>
        <begin position="162"/>
        <end position="181"/>
    </location>
</feature>
<organism evidence="17 18">
    <name type="scientific">Bacillus changyiensis</name>
    <dbReference type="NCBI Taxonomy" id="3004103"/>
    <lineage>
        <taxon>Bacteria</taxon>
        <taxon>Bacillati</taxon>
        <taxon>Bacillota</taxon>
        <taxon>Bacilli</taxon>
        <taxon>Bacillales</taxon>
        <taxon>Bacillaceae</taxon>
        <taxon>Bacillus</taxon>
    </lineage>
</organism>
<keyword evidence="4" id="KW-1003">Cell membrane</keyword>
<dbReference type="PANTHER" id="PTHR45528">
    <property type="entry name" value="SENSOR HISTIDINE KINASE CPXA"/>
    <property type="match status" value="1"/>
</dbReference>
<reference evidence="17 18" key="1">
    <citation type="submission" date="2023-01" db="EMBL/GenBank/DDBJ databases">
        <title>Bacillus changyiensis sp. nov., isolated from a coastal deposit.</title>
        <authorList>
            <person name="Xiao G."/>
            <person name="Lai Q."/>
            <person name="Hu Z."/>
            <person name="Shao Z."/>
        </authorList>
    </citation>
    <scope>NUCLEOTIDE SEQUENCE [LARGE SCALE GENOMIC DNA]</scope>
    <source>
        <strain evidence="17 18">CLL-7-23</strain>
    </source>
</reference>
<keyword evidence="12" id="KW-0902">Two-component regulatory system</keyword>
<dbReference type="GO" id="GO:0005524">
    <property type="term" value="F:ATP binding"/>
    <property type="evidence" value="ECO:0007669"/>
    <property type="project" value="UniProtKB-KW"/>
</dbReference>
<evidence type="ECO:0000256" key="13">
    <source>
        <dbReference type="ARBA" id="ARBA00023136"/>
    </source>
</evidence>
<dbReference type="PRINTS" id="PR00344">
    <property type="entry name" value="BCTRLSENSOR"/>
</dbReference>
<evidence type="ECO:0000256" key="12">
    <source>
        <dbReference type="ARBA" id="ARBA00023012"/>
    </source>
</evidence>
<protein>
    <recommendedName>
        <fullName evidence="3">histidine kinase</fullName>
        <ecNumber evidence="3">2.7.13.3</ecNumber>
    </recommendedName>
</protein>
<dbReference type="CDD" id="cd06225">
    <property type="entry name" value="HAMP"/>
    <property type="match status" value="1"/>
</dbReference>
<keyword evidence="5" id="KW-0597">Phosphoprotein</keyword>
<dbReference type="InterPro" id="IPR004358">
    <property type="entry name" value="Sig_transdc_His_kin-like_C"/>
</dbReference>
<keyword evidence="7 14" id="KW-0812">Transmembrane</keyword>
<dbReference type="CDD" id="cd00082">
    <property type="entry name" value="HisKA"/>
    <property type="match status" value="1"/>
</dbReference>
<dbReference type="Gene3D" id="3.30.565.10">
    <property type="entry name" value="Histidine kinase-like ATPase, C-terminal domain"/>
    <property type="match status" value="1"/>
</dbReference>
<name>A0ABT4X4P5_9BACI</name>
<evidence type="ECO:0000259" key="16">
    <source>
        <dbReference type="PROSITE" id="PS50885"/>
    </source>
</evidence>
<comment type="subcellular location">
    <subcellularLocation>
        <location evidence="2">Cell membrane</location>
        <topology evidence="2">Multi-pass membrane protein</topology>
    </subcellularLocation>
</comment>
<dbReference type="Gene3D" id="1.10.287.130">
    <property type="match status" value="1"/>
</dbReference>
<gene>
    <name evidence="17" type="ORF">PJ311_07290</name>
</gene>
<keyword evidence="18" id="KW-1185">Reference proteome</keyword>
<evidence type="ECO:0000313" key="18">
    <source>
        <dbReference type="Proteomes" id="UP001211894"/>
    </source>
</evidence>
<keyword evidence="11 14" id="KW-1133">Transmembrane helix</keyword>
<dbReference type="EC" id="2.7.13.3" evidence="3"/>
<feature type="transmembrane region" description="Helical" evidence="14">
    <location>
        <begin position="6"/>
        <end position="29"/>
    </location>
</feature>
<keyword evidence="6" id="KW-0808">Transferase</keyword>
<keyword evidence="10 17" id="KW-0067">ATP-binding</keyword>
<evidence type="ECO:0000313" key="17">
    <source>
        <dbReference type="EMBL" id="MDA7026421.1"/>
    </source>
</evidence>
<evidence type="ECO:0000256" key="2">
    <source>
        <dbReference type="ARBA" id="ARBA00004651"/>
    </source>
</evidence>
<dbReference type="PROSITE" id="PS50885">
    <property type="entry name" value="HAMP"/>
    <property type="match status" value="1"/>
</dbReference>
<dbReference type="Pfam" id="PF00512">
    <property type="entry name" value="HisKA"/>
    <property type="match status" value="1"/>
</dbReference>
<dbReference type="RefSeq" id="WP_271340285.1">
    <property type="nucleotide sequence ID" value="NZ_JAQKAB010000004.1"/>
</dbReference>
<comment type="catalytic activity">
    <reaction evidence="1">
        <text>ATP + protein L-histidine = ADP + protein N-phospho-L-histidine.</text>
        <dbReference type="EC" id="2.7.13.3"/>
    </reaction>
</comment>
<dbReference type="InterPro" id="IPR050398">
    <property type="entry name" value="HssS/ArlS-like"/>
</dbReference>
<evidence type="ECO:0000256" key="3">
    <source>
        <dbReference type="ARBA" id="ARBA00012438"/>
    </source>
</evidence>
<evidence type="ECO:0000256" key="5">
    <source>
        <dbReference type="ARBA" id="ARBA00022553"/>
    </source>
</evidence>
<proteinExistence type="predicted"/>
<evidence type="ECO:0000256" key="11">
    <source>
        <dbReference type="ARBA" id="ARBA00022989"/>
    </source>
</evidence>
<dbReference type="SUPFAM" id="SSF158472">
    <property type="entry name" value="HAMP domain-like"/>
    <property type="match status" value="1"/>
</dbReference>
<dbReference type="InterPro" id="IPR003661">
    <property type="entry name" value="HisK_dim/P_dom"/>
</dbReference>
<dbReference type="EMBL" id="JAQKAB010000004">
    <property type="protein sequence ID" value="MDA7026421.1"/>
    <property type="molecule type" value="Genomic_DNA"/>
</dbReference>
<feature type="domain" description="Histidine kinase" evidence="15">
    <location>
        <begin position="253"/>
        <end position="466"/>
    </location>
</feature>
<sequence>MLKNNIMYKFMLLFIPAILIVYIGMFLYLQKSMYENAVDSVEKLSVEAQTYTMNLVQKEGSADFLNENASLVASYLSKRFDMRVQVFKNKNKILTDTQKGELSLIERDVDEAAAGRKAYLLKSNNEAPQILFSSPVYLNGKVIGIIRFIHDLNKEYQMLKDITIAFIFIFLFVILIATIFIKKIAQSICNPIENLRNMSYKMTHGDYKVDVGVYEHQEIQKLAHDFSVMANAIEFHVSQLEQEKLKQKEFVDQLTHELKTPITSILGYIELIPKISSQRQQKECFYYIDKEGKRLLNLVEETLESSKYGTTEFQLSPAIINISDLIKDTLFIMKLKITRYHITVFNKISYLNVLADYDKTKQIFLNLFDNIMKYSDASQINIEVDHIDEEYVTIIVKDNGIGMDQSTLEAWNNRRENLFQRLPSQLGNGLGLLLCSEIMQKQGGDMKIISDEEEGTTIYLSFYVPAQLKKMKTF</sequence>
<dbReference type="Gene3D" id="6.10.340.10">
    <property type="match status" value="1"/>
</dbReference>
<evidence type="ECO:0000256" key="8">
    <source>
        <dbReference type="ARBA" id="ARBA00022741"/>
    </source>
</evidence>
<evidence type="ECO:0000256" key="9">
    <source>
        <dbReference type="ARBA" id="ARBA00022777"/>
    </source>
</evidence>
<accession>A0ABT4X4P5</accession>
<evidence type="ECO:0000256" key="10">
    <source>
        <dbReference type="ARBA" id="ARBA00022840"/>
    </source>
</evidence>
<dbReference type="PROSITE" id="PS50109">
    <property type="entry name" value="HIS_KIN"/>
    <property type="match status" value="1"/>
</dbReference>
<dbReference type="InterPro" id="IPR036890">
    <property type="entry name" value="HATPase_C_sf"/>
</dbReference>
<keyword evidence="9" id="KW-0418">Kinase</keyword>
<feature type="domain" description="HAMP" evidence="16">
    <location>
        <begin position="186"/>
        <end position="238"/>
    </location>
</feature>
<evidence type="ECO:0000256" key="1">
    <source>
        <dbReference type="ARBA" id="ARBA00000085"/>
    </source>
</evidence>
<dbReference type="InterPro" id="IPR003660">
    <property type="entry name" value="HAMP_dom"/>
</dbReference>
<dbReference type="Proteomes" id="UP001211894">
    <property type="component" value="Unassembled WGS sequence"/>
</dbReference>
<dbReference type="SUPFAM" id="SSF55874">
    <property type="entry name" value="ATPase domain of HSP90 chaperone/DNA topoisomerase II/histidine kinase"/>
    <property type="match status" value="1"/>
</dbReference>
<evidence type="ECO:0000256" key="7">
    <source>
        <dbReference type="ARBA" id="ARBA00022692"/>
    </source>
</evidence>
<comment type="caution">
    <text evidence="17">The sequence shown here is derived from an EMBL/GenBank/DDBJ whole genome shotgun (WGS) entry which is preliminary data.</text>
</comment>
<keyword evidence="13 14" id="KW-0472">Membrane</keyword>